<keyword evidence="2" id="KW-0540">Nuclease</keyword>
<dbReference type="GO" id="GO:0006309">
    <property type="term" value="P:apoptotic DNA fragmentation"/>
    <property type="evidence" value="ECO:0007669"/>
    <property type="project" value="TreeGrafter"/>
</dbReference>
<dbReference type="GO" id="GO:0005634">
    <property type="term" value="C:nucleus"/>
    <property type="evidence" value="ECO:0007669"/>
    <property type="project" value="TreeGrafter"/>
</dbReference>
<dbReference type="InterPro" id="IPR044929">
    <property type="entry name" value="DNA/RNA_non-sp_Endonuclease_sf"/>
</dbReference>
<evidence type="ECO:0000256" key="2">
    <source>
        <dbReference type="ARBA" id="ARBA00022722"/>
    </source>
</evidence>
<dbReference type="AlphaFoldDB" id="A0A443SKD6"/>
<reference evidence="5 6" key="1">
    <citation type="journal article" date="2018" name="Gigascience">
        <title>Genomes of trombidid mites reveal novel predicted allergens and laterally-transferred genes associated with secondary metabolism.</title>
        <authorList>
            <person name="Dong X."/>
            <person name="Chaisiri K."/>
            <person name="Xia D."/>
            <person name="Armstrong S.D."/>
            <person name="Fang Y."/>
            <person name="Donnelly M.J."/>
            <person name="Kadowaki T."/>
            <person name="McGarry J.W."/>
            <person name="Darby A.C."/>
            <person name="Makepeace B.L."/>
        </authorList>
    </citation>
    <scope>NUCLEOTIDE SEQUENCE [LARGE SCALE GENOMIC DNA]</scope>
    <source>
        <strain evidence="5">UoL-UT</strain>
    </source>
</reference>
<dbReference type="SMART" id="SM00477">
    <property type="entry name" value="NUC"/>
    <property type="match status" value="1"/>
</dbReference>
<dbReference type="GO" id="GO:0000014">
    <property type="term" value="F:single-stranded DNA endodeoxyribonuclease activity"/>
    <property type="evidence" value="ECO:0007669"/>
    <property type="project" value="TreeGrafter"/>
</dbReference>
<dbReference type="Proteomes" id="UP000288716">
    <property type="component" value="Unassembled WGS sequence"/>
</dbReference>
<evidence type="ECO:0000313" key="5">
    <source>
        <dbReference type="EMBL" id="RWS27953.1"/>
    </source>
</evidence>
<dbReference type="Pfam" id="PF01223">
    <property type="entry name" value="Endonuclease_NS"/>
    <property type="match status" value="1"/>
</dbReference>
<dbReference type="SUPFAM" id="SSF54060">
    <property type="entry name" value="His-Me finger endonucleases"/>
    <property type="match status" value="1"/>
</dbReference>
<keyword evidence="6" id="KW-1185">Reference proteome</keyword>
<accession>A0A443SKD6</accession>
<evidence type="ECO:0000256" key="3">
    <source>
        <dbReference type="ARBA" id="ARBA00022759"/>
    </source>
</evidence>
<sequence length="270" mass="30921">MHSRLHAFGLPQFYNTLFNTGVYVKYFSKTGFLIGYSVRTRSPVFSIEYVTASNFRIHYQRARRSYHSSRTLPKVLVAHKSHYKKFQKGHLATMSYHASCPKETCDTMNIVPMTHACNSAIERIEKIGRKLILDSNDGVCIATFPLYLKGDITADGIKGIKRVDMDLCEERFPARNVQRENAPTFPVPNFYAKIFILNNNIDGSRCYLVPNNNEISKTISYIEMNWADLNEILGIKCWKIVDYWRVHVSVASVEISINKFICLEPDGESG</sequence>
<dbReference type="GO" id="GO:0004521">
    <property type="term" value="F:RNA endonuclease activity"/>
    <property type="evidence" value="ECO:0007669"/>
    <property type="project" value="TreeGrafter"/>
</dbReference>
<dbReference type="EMBL" id="NCKV01001659">
    <property type="protein sequence ID" value="RWS27953.1"/>
    <property type="molecule type" value="Genomic_DNA"/>
</dbReference>
<feature type="domain" description="ENPP1-3/EXOG-like endonuclease/phosphodiesterase" evidence="4">
    <location>
        <begin position="29"/>
        <end position="244"/>
    </location>
</feature>
<organism evidence="5 6">
    <name type="scientific">Leptotrombidium deliense</name>
    <dbReference type="NCBI Taxonomy" id="299467"/>
    <lineage>
        <taxon>Eukaryota</taxon>
        <taxon>Metazoa</taxon>
        <taxon>Ecdysozoa</taxon>
        <taxon>Arthropoda</taxon>
        <taxon>Chelicerata</taxon>
        <taxon>Arachnida</taxon>
        <taxon>Acari</taxon>
        <taxon>Acariformes</taxon>
        <taxon>Trombidiformes</taxon>
        <taxon>Prostigmata</taxon>
        <taxon>Anystina</taxon>
        <taxon>Parasitengona</taxon>
        <taxon>Trombiculoidea</taxon>
        <taxon>Trombiculidae</taxon>
        <taxon>Leptotrombidium</taxon>
    </lineage>
</organism>
<gene>
    <name evidence="5" type="ORF">B4U80_12824</name>
</gene>
<dbReference type="Gene3D" id="3.40.570.10">
    <property type="entry name" value="Extracellular Endonuclease, subunit A"/>
    <property type="match status" value="1"/>
</dbReference>
<comment type="caution">
    <text evidence="5">The sequence shown here is derived from an EMBL/GenBank/DDBJ whole genome shotgun (WGS) entry which is preliminary data.</text>
</comment>
<dbReference type="VEuPathDB" id="VectorBase:LDEU004085"/>
<comment type="similarity">
    <text evidence="1">Belongs to the DNA/RNA non-specific endonuclease family.</text>
</comment>
<evidence type="ECO:0000313" key="6">
    <source>
        <dbReference type="Proteomes" id="UP000288716"/>
    </source>
</evidence>
<keyword evidence="3" id="KW-0255">Endonuclease</keyword>
<dbReference type="GO" id="GO:0003676">
    <property type="term" value="F:nucleic acid binding"/>
    <property type="evidence" value="ECO:0007669"/>
    <property type="project" value="InterPro"/>
</dbReference>
<dbReference type="InterPro" id="IPR044925">
    <property type="entry name" value="His-Me_finger_sf"/>
</dbReference>
<dbReference type="InterPro" id="IPR020821">
    <property type="entry name" value="ENPP1-3/EXOG-like_nuc-like"/>
</dbReference>
<evidence type="ECO:0000259" key="4">
    <source>
        <dbReference type="SMART" id="SM00477"/>
    </source>
</evidence>
<dbReference type="InterPro" id="IPR040255">
    <property type="entry name" value="Non-specific_endonuclease"/>
</dbReference>
<dbReference type="GO" id="GO:0046872">
    <property type="term" value="F:metal ion binding"/>
    <property type="evidence" value="ECO:0007669"/>
    <property type="project" value="InterPro"/>
</dbReference>
<name>A0A443SKD6_9ACAR</name>
<evidence type="ECO:0000256" key="1">
    <source>
        <dbReference type="ARBA" id="ARBA00010052"/>
    </source>
</evidence>
<proteinExistence type="inferred from homology"/>
<protein>
    <recommendedName>
        <fullName evidence="4">ENPP1-3/EXOG-like endonuclease/phosphodiesterase domain-containing protein</fullName>
    </recommendedName>
</protein>
<dbReference type="PANTHER" id="PTHR13966:SF5">
    <property type="entry name" value="ENDONUCLEASE G, MITOCHONDRIAL"/>
    <property type="match status" value="1"/>
</dbReference>
<dbReference type="GO" id="GO:0005743">
    <property type="term" value="C:mitochondrial inner membrane"/>
    <property type="evidence" value="ECO:0007669"/>
    <property type="project" value="TreeGrafter"/>
</dbReference>
<keyword evidence="3" id="KW-0378">Hydrolase</keyword>
<dbReference type="PANTHER" id="PTHR13966">
    <property type="entry name" value="ENDONUCLEASE RELATED"/>
    <property type="match status" value="1"/>
</dbReference>
<dbReference type="InterPro" id="IPR001604">
    <property type="entry name" value="Endo_G_ENPP1-like_dom"/>
</dbReference>